<proteinExistence type="predicted"/>
<dbReference type="Pfam" id="PF12697">
    <property type="entry name" value="Abhydrolase_6"/>
    <property type="match status" value="1"/>
</dbReference>
<feature type="domain" description="AB hydrolase-1" evidence="1">
    <location>
        <begin position="4"/>
        <end position="231"/>
    </location>
</feature>
<dbReference type="InterPro" id="IPR000073">
    <property type="entry name" value="AB_hydrolase_1"/>
</dbReference>
<dbReference type="SUPFAM" id="SSF53474">
    <property type="entry name" value="alpha/beta-Hydrolases"/>
    <property type="match status" value="1"/>
</dbReference>
<dbReference type="EMBL" id="BOSM01000012">
    <property type="protein sequence ID" value="GIP60781.1"/>
    <property type="molecule type" value="Genomic_DNA"/>
</dbReference>
<gene>
    <name evidence="2" type="ORF">J15TS10_45950</name>
</gene>
<dbReference type="PRINTS" id="PR00412">
    <property type="entry name" value="EPOXHYDRLASE"/>
</dbReference>
<dbReference type="Proteomes" id="UP000681290">
    <property type="component" value="Unassembled WGS sequence"/>
</dbReference>
<dbReference type="PANTHER" id="PTHR10992:SF1086">
    <property type="entry name" value="AB HYDROLASE-1 DOMAIN-CONTAINING PROTEIN"/>
    <property type="match status" value="1"/>
</dbReference>
<dbReference type="InterPro" id="IPR045889">
    <property type="entry name" value="MES/HNL"/>
</dbReference>
<accession>A0ABQ4MXY4</accession>
<comment type="caution">
    <text evidence="2">The sequence shown here is derived from an EMBL/GenBank/DDBJ whole genome shotgun (WGS) entry which is preliminary data.</text>
</comment>
<sequence length="245" mass="27573">MSTFVLVHGAWHGGWCWDKLVPLLRDAGHRVLTVDLPGHGTDTDTTAVSKVTLQNYTDHLCRVLDNESEPVILVGHSMGGLVITQTAEYRPDKIQLLVYVCAFLPVNGQTLLQIVEKDDTASPLPIIRSEDNTYLKLNESFVKDAFFGECSENDSFEAIQKLCFQPLLPFATPVRTTEDNFGRIPRVYIETLKDNALSTRCQREMYTRTPCRSIITMDTDHSPFLSQPEVLSSHLNDLAEQMKVC</sequence>
<evidence type="ECO:0000313" key="2">
    <source>
        <dbReference type="EMBL" id="GIP60781.1"/>
    </source>
</evidence>
<reference evidence="2 3" key="1">
    <citation type="submission" date="2021-03" db="EMBL/GenBank/DDBJ databases">
        <title>Antimicrobial resistance genes in bacteria isolated from Japanese honey, and their potential for conferring macrolide and lincosamide resistance in the American foulbrood pathogen Paenibacillus larvae.</title>
        <authorList>
            <person name="Okamoto M."/>
            <person name="Kumagai M."/>
            <person name="Kanamori H."/>
            <person name="Takamatsu D."/>
        </authorList>
    </citation>
    <scope>NUCLEOTIDE SEQUENCE [LARGE SCALE GENOMIC DNA]</scope>
    <source>
        <strain evidence="2 3">J15TS10</strain>
    </source>
</reference>
<evidence type="ECO:0000313" key="3">
    <source>
        <dbReference type="Proteomes" id="UP000681290"/>
    </source>
</evidence>
<name>A0ABQ4MXY4_9BACL</name>
<organism evidence="2 3">
    <name type="scientific">Paenibacillus woosongensis</name>
    <dbReference type="NCBI Taxonomy" id="307580"/>
    <lineage>
        <taxon>Bacteria</taxon>
        <taxon>Bacillati</taxon>
        <taxon>Bacillota</taxon>
        <taxon>Bacilli</taxon>
        <taxon>Bacillales</taxon>
        <taxon>Paenibacillaceae</taxon>
        <taxon>Paenibacillus</taxon>
    </lineage>
</organism>
<dbReference type="RefSeq" id="WP_213594584.1">
    <property type="nucleotide sequence ID" value="NZ_BOSM01000012.1"/>
</dbReference>
<dbReference type="InterPro" id="IPR029058">
    <property type="entry name" value="AB_hydrolase_fold"/>
</dbReference>
<evidence type="ECO:0000259" key="1">
    <source>
        <dbReference type="Pfam" id="PF12697"/>
    </source>
</evidence>
<dbReference type="InterPro" id="IPR000639">
    <property type="entry name" value="Epox_hydrolase-like"/>
</dbReference>
<dbReference type="PRINTS" id="PR00111">
    <property type="entry name" value="ABHYDROLASE"/>
</dbReference>
<keyword evidence="3" id="KW-1185">Reference proteome</keyword>
<dbReference type="PANTHER" id="PTHR10992">
    <property type="entry name" value="METHYLESTERASE FAMILY MEMBER"/>
    <property type="match status" value="1"/>
</dbReference>
<protein>
    <submittedName>
        <fullName evidence="2">Peptidase M13</fullName>
    </submittedName>
</protein>
<dbReference type="Gene3D" id="3.40.50.1820">
    <property type="entry name" value="alpha/beta hydrolase"/>
    <property type="match status" value="1"/>
</dbReference>